<dbReference type="Pfam" id="PF00990">
    <property type="entry name" value="GGDEF"/>
    <property type="match status" value="1"/>
</dbReference>
<evidence type="ECO:0000256" key="1">
    <source>
        <dbReference type="ARBA" id="ARBA00012282"/>
    </source>
</evidence>
<evidence type="ECO:0000256" key="3">
    <source>
        <dbReference type="SAM" id="Coils"/>
    </source>
</evidence>
<feature type="domain" description="PAC" evidence="5">
    <location>
        <begin position="415"/>
        <end position="467"/>
    </location>
</feature>
<dbReference type="NCBIfam" id="TIGR00254">
    <property type="entry name" value="GGDEF"/>
    <property type="match status" value="1"/>
</dbReference>
<evidence type="ECO:0000313" key="8">
    <source>
        <dbReference type="EMBL" id="CCO44896.1"/>
    </source>
</evidence>
<dbReference type="SUPFAM" id="SSF55785">
    <property type="entry name" value="PYP-like sensor domain (PAS domain)"/>
    <property type="match status" value="1"/>
</dbReference>
<dbReference type="InterPro" id="IPR029787">
    <property type="entry name" value="Nucleotide_cyclase"/>
</dbReference>
<dbReference type="CDD" id="cd18773">
    <property type="entry name" value="PDC1_HK_sensor"/>
    <property type="match status" value="1"/>
</dbReference>
<dbReference type="FunFam" id="3.20.20.450:FF:000001">
    <property type="entry name" value="Cyclic di-GMP phosphodiesterase yahA"/>
    <property type="match status" value="1"/>
</dbReference>
<dbReference type="PANTHER" id="PTHR44757:SF2">
    <property type="entry name" value="BIOFILM ARCHITECTURE MAINTENANCE PROTEIN MBAA"/>
    <property type="match status" value="1"/>
</dbReference>
<dbReference type="Gene3D" id="3.30.450.20">
    <property type="entry name" value="PAS domain"/>
    <property type="match status" value="2"/>
</dbReference>
<dbReference type="InterPro" id="IPR000160">
    <property type="entry name" value="GGDEF_dom"/>
</dbReference>
<dbReference type="GO" id="GO:0071111">
    <property type="term" value="F:cyclic-guanylate-specific phosphodiesterase activity"/>
    <property type="evidence" value="ECO:0007669"/>
    <property type="project" value="UniProtKB-EC"/>
</dbReference>
<sequence length="899" mass="101855">MRLKARLLLITAIGLFPAVVLIAANSWWQFLQEKSAAARWASGVAEQLVREQALTLAESERFLNTISYSYETLMTNQVDCQDALRHWLQLSPYFSNLIITSPTSGQICQATELHENAQVIVNQIYVQQAIMNQKLSVGEVLTDQKTHKPFLQVAYPLGLFHKGSRSAIAGELSFDWWQNKLSQMNIPYKASINLLDSRQVVLATNGLLPSQVVSDDSLRIEKQRSLLPNVTTSPQIVISLSTRSYFTIVVENLAGNILFLLFGYLLAIAIIWWGFSNTVLKPTFELLRRSRQYVNDCTSGSSATLDELSGFCEQFDNVLKEQDALKNRLMEQESNLSQAYNRINSLLDNSPFGVVEWDTHLRIQRWSTLCEQIFQMNQNEVEGRQIAQLPVQLKRHLWSIEPFLKLYQNGKDSSKRIEVGYRDEMGSEKVLRWCFSAIYDDSGDLSSILGLFENVTQQAEYQREIEYHARYDSLTGLPNRYSALQLISDRQSKKVEFAVALLDIKGFKLVNDHYGHEYGDMLLVELSERVSGKIQRDESFARWGGNEFIYVLPYIDEERVAKRLEEVITDIAQPILLGTSSYSTQLNCGVALSDRPLESPSELIRFADLAIFFGKKEKNRTINFYQPSMSEIGSAQFETESELRRAISNNEFALVFQPILNTETQTIESAEALVRWNHPQKGLIPPSHFIPVAEDSGLILQIGNWVLDQAVSQLKAWVDEGLEIRDIAVNLSALQINDVNFVANIKNILQRYDLPPQYLTLEVTETSLLASYTDVIAKIGELKALGIKIALDDFGTGYSSLSYLNELPLTKLKIDRSFVARIDEPREPTVLLDAIISIAHNMGLSVVAEGIETLSQYEYLEAKRCEFSQGYYFSPPIDAISFRELLAQKLCKDAPAKNN</sequence>
<dbReference type="NCBIfam" id="TIGR00229">
    <property type="entry name" value="sensory_box"/>
    <property type="match status" value="1"/>
</dbReference>
<dbReference type="AlphaFoldDB" id="A0AAV2VK64"/>
<dbReference type="EMBL" id="CAOF01000033">
    <property type="protein sequence ID" value="CCO44896.1"/>
    <property type="molecule type" value="Genomic_DNA"/>
</dbReference>
<dbReference type="CDD" id="cd01949">
    <property type="entry name" value="GGDEF"/>
    <property type="match status" value="1"/>
</dbReference>
<evidence type="ECO:0000256" key="2">
    <source>
        <dbReference type="ARBA" id="ARBA00022636"/>
    </source>
</evidence>
<evidence type="ECO:0000256" key="4">
    <source>
        <dbReference type="SAM" id="Phobius"/>
    </source>
</evidence>
<gene>
    <name evidence="8" type="ORF">VIBNISOn1_1280044</name>
</gene>
<feature type="coiled-coil region" evidence="3">
    <location>
        <begin position="315"/>
        <end position="349"/>
    </location>
</feature>
<dbReference type="CDD" id="cd00130">
    <property type="entry name" value="PAS"/>
    <property type="match status" value="1"/>
</dbReference>
<name>A0AAV2VK64_9VIBR</name>
<dbReference type="Gene3D" id="3.20.20.450">
    <property type="entry name" value="EAL domain"/>
    <property type="match status" value="1"/>
</dbReference>
<keyword evidence="4" id="KW-1133">Transmembrane helix</keyword>
<dbReference type="InterPro" id="IPR043128">
    <property type="entry name" value="Rev_trsase/Diguanyl_cyclase"/>
</dbReference>
<dbReference type="InterPro" id="IPR035919">
    <property type="entry name" value="EAL_sf"/>
</dbReference>
<feature type="domain" description="GGDEF" evidence="7">
    <location>
        <begin position="495"/>
        <end position="627"/>
    </location>
</feature>
<reference evidence="8 9" key="1">
    <citation type="journal article" date="2013" name="ISME J.">
        <title>Comparative genomics of pathogenic lineages of Vibrio nigripulchritudo identifies virulence-associated traits.</title>
        <authorList>
            <person name="Goudenege D."/>
            <person name="Labreuche Y."/>
            <person name="Krin E."/>
            <person name="Ansquer D."/>
            <person name="Mangenot S."/>
            <person name="Calteau A."/>
            <person name="Medigue C."/>
            <person name="Mazel D."/>
            <person name="Polz M.F."/>
            <person name="Le Roux F."/>
        </authorList>
    </citation>
    <scope>NUCLEOTIDE SEQUENCE [LARGE SCALE GENOMIC DNA]</scope>
    <source>
        <strain evidence="8 9">SOn1</strain>
    </source>
</reference>
<proteinExistence type="predicted"/>
<dbReference type="Proteomes" id="UP000018211">
    <property type="component" value="Unassembled WGS sequence"/>
</dbReference>
<dbReference type="InterPro" id="IPR035965">
    <property type="entry name" value="PAS-like_dom_sf"/>
</dbReference>
<dbReference type="SUPFAM" id="SSF55073">
    <property type="entry name" value="Nucleotide cyclase"/>
    <property type="match status" value="1"/>
</dbReference>
<dbReference type="SUPFAM" id="SSF141868">
    <property type="entry name" value="EAL domain-like"/>
    <property type="match status" value="1"/>
</dbReference>
<organism evidence="8 9">
    <name type="scientific">Vibrio nigripulchritudo SOn1</name>
    <dbReference type="NCBI Taxonomy" id="1238450"/>
    <lineage>
        <taxon>Bacteria</taxon>
        <taxon>Pseudomonadati</taxon>
        <taxon>Pseudomonadota</taxon>
        <taxon>Gammaproteobacteria</taxon>
        <taxon>Vibrionales</taxon>
        <taxon>Vibrionaceae</taxon>
        <taxon>Vibrio</taxon>
    </lineage>
</organism>
<comment type="caution">
    <text evidence="8">The sequence shown here is derived from an EMBL/GenBank/DDBJ whole genome shotgun (WGS) entry which is preliminary data.</text>
</comment>
<accession>A0AAV2VK64</accession>
<dbReference type="InterPro" id="IPR001633">
    <property type="entry name" value="EAL_dom"/>
</dbReference>
<dbReference type="RefSeq" id="WP_022610572.1">
    <property type="nucleotide sequence ID" value="NZ_LK391965.1"/>
</dbReference>
<dbReference type="InterPro" id="IPR000700">
    <property type="entry name" value="PAS-assoc_C"/>
</dbReference>
<evidence type="ECO:0000259" key="5">
    <source>
        <dbReference type="PROSITE" id="PS50113"/>
    </source>
</evidence>
<feature type="domain" description="EAL" evidence="6">
    <location>
        <begin position="636"/>
        <end position="890"/>
    </location>
</feature>
<dbReference type="PROSITE" id="PS50883">
    <property type="entry name" value="EAL"/>
    <property type="match status" value="1"/>
</dbReference>
<evidence type="ECO:0000313" key="9">
    <source>
        <dbReference type="Proteomes" id="UP000018211"/>
    </source>
</evidence>
<keyword evidence="2" id="KW-0973">c-di-GMP</keyword>
<dbReference type="InterPro" id="IPR052155">
    <property type="entry name" value="Biofilm_reg_signaling"/>
</dbReference>
<dbReference type="Pfam" id="PF00563">
    <property type="entry name" value="EAL"/>
    <property type="match status" value="1"/>
</dbReference>
<dbReference type="CDD" id="cd01948">
    <property type="entry name" value="EAL"/>
    <property type="match status" value="1"/>
</dbReference>
<feature type="transmembrane region" description="Helical" evidence="4">
    <location>
        <begin position="253"/>
        <end position="275"/>
    </location>
</feature>
<dbReference type="PANTHER" id="PTHR44757">
    <property type="entry name" value="DIGUANYLATE CYCLASE DGCP"/>
    <property type="match status" value="1"/>
</dbReference>
<dbReference type="PROSITE" id="PS50113">
    <property type="entry name" value="PAC"/>
    <property type="match status" value="1"/>
</dbReference>
<dbReference type="SMART" id="SM00052">
    <property type="entry name" value="EAL"/>
    <property type="match status" value="1"/>
</dbReference>
<protein>
    <recommendedName>
        <fullName evidence="1">cyclic-guanylate-specific phosphodiesterase</fullName>
        <ecNumber evidence="1">3.1.4.52</ecNumber>
    </recommendedName>
</protein>
<dbReference type="Gene3D" id="3.30.70.270">
    <property type="match status" value="1"/>
</dbReference>
<evidence type="ECO:0000259" key="6">
    <source>
        <dbReference type="PROSITE" id="PS50883"/>
    </source>
</evidence>
<dbReference type="SMART" id="SM00267">
    <property type="entry name" value="GGDEF"/>
    <property type="match status" value="1"/>
</dbReference>
<evidence type="ECO:0000259" key="7">
    <source>
        <dbReference type="PROSITE" id="PS50887"/>
    </source>
</evidence>
<dbReference type="PROSITE" id="PS50887">
    <property type="entry name" value="GGDEF"/>
    <property type="match status" value="1"/>
</dbReference>
<dbReference type="InterPro" id="IPR000014">
    <property type="entry name" value="PAS"/>
</dbReference>
<keyword evidence="3" id="KW-0175">Coiled coil</keyword>
<keyword evidence="4" id="KW-0472">Membrane</keyword>
<keyword evidence="4" id="KW-0812">Transmembrane</keyword>
<dbReference type="EC" id="3.1.4.52" evidence="1"/>